<organism evidence="2 3">
    <name type="scientific">Arthrobotrys flagrans</name>
    <name type="common">Nematode-trapping fungus</name>
    <name type="synonym">Trichothecium flagrans</name>
    <dbReference type="NCBI Taxonomy" id="97331"/>
    <lineage>
        <taxon>Eukaryota</taxon>
        <taxon>Fungi</taxon>
        <taxon>Dikarya</taxon>
        <taxon>Ascomycota</taxon>
        <taxon>Pezizomycotina</taxon>
        <taxon>Orbiliomycetes</taxon>
        <taxon>Orbiliales</taxon>
        <taxon>Orbiliaceae</taxon>
        <taxon>Arthrobotrys</taxon>
    </lineage>
</organism>
<dbReference type="GeneID" id="93586039"/>
<reference evidence="2 3" key="1">
    <citation type="submission" date="2019-01" db="EMBL/GenBank/DDBJ databases">
        <title>Intercellular communication is required for trap formation in the nematode-trapping fungus Duddingtonia flagrans.</title>
        <authorList>
            <person name="Youssar L."/>
            <person name="Wernet V."/>
            <person name="Hensel N."/>
            <person name="Hildebrandt H.-G."/>
            <person name="Fischer R."/>
        </authorList>
    </citation>
    <scope>NUCLEOTIDE SEQUENCE [LARGE SCALE GENOMIC DNA]</scope>
    <source>
        <strain evidence="2 3">CBS H-5679</strain>
    </source>
</reference>
<name>A0A437A2N0_ARTFL</name>
<dbReference type="VEuPathDB" id="FungiDB:DFL_003728"/>
<accession>A0A437A2N0</accession>
<sequence length="257" mass="28411">MRRVQMIVFWLVYYQTAHTRAKTFFQNIQTNRPLSIPVLDVFGPAITPAAADPVLLGIFRGEVTVTDPETQAFHDRHTGNIPPFVTPFGPSVLRCGFSTCAEPFTPAYQLPGLGEKWTPSHEDALRAGRAAHLAKAFGIHKDFTRTSQTGMPTPTSSPAPPNSSHTNTHISIARVWARLDKTQRAKVAAGSEKGAVDEFVKDVSFEIYDSRRGDVFAEAEDDVRQILPSFFEALKLAVEVEQGGGGYYGICDRFRQE</sequence>
<dbReference type="OrthoDB" id="3554680at2759"/>
<comment type="caution">
    <text evidence="2">The sequence shown here is derived from an EMBL/GenBank/DDBJ whole genome shotgun (WGS) entry which is preliminary data.</text>
</comment>
<proteinExistence type="predicted"/>
<evidence type="ECO:0000313" key="2">
    <source>
        <dbReference type="EMBL" id="RVD85405.1"/>
    </source>
</evidence>
<feature type="region of interest" description="Disordered" evidence="1">
    <location>
        <begin position="144"/>
        <end position="167"/>
    </location>
</feature>
<evidence type="ECO:0000313" key="3">
    <source>
        <dbReference type="Proteomes" id="UP000283090"/>
    </source>
</evidence>
<evidence type="ECO:0000256" key="1">
    <source>
        <dbReference type="SAM" id="MobiDB-lite"/>
    </source>
</evidence>
<dbReference type="RefSeq" id="XP_067490949.1">
    <property type="nucleotide sequence ID" value="XM_067632706.1"/>
</dbReference>
<protein>
    <submittedName>
        <fullName evidence="2">Uncharacterized protein</fullName>
    </submittedName>
</protein>
<dbReference type="AlphaFoldDB" id="A0A437A2N0"/>
<keyword evidence="3" id="KW-1185">Reference proteome</keyword>
<dbReference type="EMBL" id="SAEB01000006">
    <property type="protein sequence ID" value="RVD85405.1"/>
    <property type="molecule type" value="Genomic_DNA"/>
</dbReference>
<gene>
    <name evidence="2" type="ORF">DFL_003728</name>
</gene>
<dbReference type="Proteomes" id="UP000283090">
    <property type="component" value="Unassembled WGS sequence"/>
</dbReference>